<accession>A0A6L2ZQJ6</accession>
<evidence type="ECO:0000313" key="2">
    <source>
        <dbReference type="Proteomes" id="UP000504714"/>
    </source>
</evidence>
<comment type="caution">
    <text evidence="1">The sequence shown here is derived from an EMBL/GenBank/DDBJ whole genome shotgun (WGS) entry which is preliminary data.</text>
</comment>
<proteinExistence type="predicted"/>
<dbReference type="AlphaFoldDB" id="A0A6L2ZQJ6"/>
<protein>
    <submittedName>
        <fullName evidence="1">Uncharacterized protein</fullName>
    </submittedName>
</protein>
<dbReference type="EMBL" id="BLXO01000004">
    <property type="protein sequence ID" value="GFN46501.1"/>
    <property type="molecule type" value="Genomic_DNA"/>
</dbReference>
<dbReference type="Proteomes" id="UP000504714">
    <property type="component" value="Unassembled WGS sequence"/>
</dbReference>
<organism evidence="1 2">
    <name type="scientific">Candidatus Regiella insecticola</name>
    <dbReference type="NCBI Taxonomy" id="138073"/>
    <lineage>
        <taxon>Bacteria</taxon>
        <taxon>Pseudomonadati</taxon>
        <taxon>Pseudomonadota</taxon>
        <taxon>Gammaproteobacteria</taxon>
        <taxon>Enterobacterales</taxon>
        <taxon>Enterobacteriaceae</taxon>
        <taxon>aphid secondary symbionts</taxon>
        <taxon>Candidatus Regiella</taxon>
    </lineage>
</organism>
<reference evidence="1 2" key="1">
    <citation type="submission" date="2020-06" db="EMBL/GenBank/DDBJ databases">
        <title>The genome sequence of Candidatus Regiella insecticola strain Tut.</title>
        <authorList>
            <person name="Nikoh N."/>
            <person name="Tsuchida T."/>
            <person name="Koga R."/>
            <person name="Oshima K."/>
            <person name="Hattori M."/>
            <person name="Fukatsu T."/>
        </authorList>
    </citation>
    <scope>NUCLEOTIDE SEQUENCE [LARGE SCALE GENOMIC DNA]</scope>
    <source>
        <strain evidence="1 2">Tut</strain>
    </source>
</reference>
<evidence type="ECO:0000313" key="1">
    <source>
        <dbReference type="EMBL" id="GFN46501.1"/>
    </source>
</evidence>
<sequence>MIWANHHSQQHGSFKGEGYTALLRHARLSMALLTDAEFIVFYHLI</sequence>
<name>A0A6L2ZQJ6_9ENTR</name>
<gene>
    <name evidence="1" type="ORF">RINTU1_21620</name>
</gene>